<dbReference type="PANTHER" id="PTHR30413">
    <property type="entry name" value="INNER MEMBRANE TRANSPORT PERMEASE"/>
    <property type="match status" value="1"/>
</dbReference>
<dbReference type="InterPro" id="IPR013525">
    <property type="entry name" value="ABC2_TM"/>
</dbReference>
<sequence>MANTALADPDSGLSQAQLAARHGLRVAGERPSLAGYSQALWRYRHFVAAYAKAKLAASFSNARLGQLWQVLTPLTNAAVYYLIFGIVLEQSRGVPNFIAYLTTGLFIFNFTQTTVQNGTQAISGNLGLIRALHFPRACLPLAITVTQFQQLLGSMVVLIAIVLFTGEPITFMWLLLVPAVLLQTVFNAGLTMVVARLGARATDLKQVMPFVLRAWMYGSGVLYSVTLFSENLPAWAARVVEFNPMLVYIEMARMALLEEAPVLNSSVTQLWLVGAGWAVLAGLGGYLYFWRGEQEYGRG</sequence>
<dbReference type="InterPro" id="IPR047817">
    <property type="entry name" value="ABC2_TM_bact-type"/>
</dbReference>
<evidence type="ECO:0000256" key="9">
    <source>
        <dbReference type="RuleBase" id="RU361157"/>
    </source>
</evidence>
<keyword evidence="5" id="KW-0997">Cell inner membrane</keyword>
<dbReference type="GO" id="GO:0005886">
    <property type="term" value="C:plasma membrane"/>
    <property type="evidence" value="ECO:0007669"/>
    <property type="project" value="UniProtKB-SubCell"/>
</dbReference>
<evidence type="ECO:0000256" key="1">
    <source>
        <dbReference type="ARBA" id="ARBA00004429"/>
    </source>
</evidence>
<dbReference type="GO" id="GO:0140359">
    <property type="term" value="F:ABC-type transporter activity"/>
    <property type="evidence" value="ECO:0007669"/>
    <property type="project" value="InterPro"/>
</dbReference>
<comment type="similarity">
    <text evidence="2 9">Belongs to the ABC-2 integral membrane protein family.</text>
</comment>
<evidence type="ECO:0000256" key="2">
    <source>
        <dbReference type="ARBA" id="ARBA00007783"/>
    </source>
</evidence>
<feature type="transmembrane region" description="Helical" evidence="9">
    <location>
        <begin position="270"/>
        <end position="289"/>
    </location>
</feature>
<feature type="transmembrane region" description="Helical" evidence="9">
    <location>
        <begin position="171"/>
        <end position="195"/>
    </location>
</feature>
<evidence type="ECO:0000256" key="8">
    <source>
        <dbReference type="ARBA" id="ARBA00023136"/>
    </source>
</evidence>
<feature type="domain" description="ABC transmembrane type-2" evidence="10">
    <location>
        <begin position="64"/>
        <end position="292"/>
    </location>
</feature>
<keyword evidence="6 9" id="KW-0812">Transmembrane</keyword>
<evidence type="ECO:0000313" key="12">
    <source>
        <dbReference type="Proteomes" id="UP000199699"/>
    </source>
</evidence>
<protein>
    <recommendedName>
        <fullName evidence="9">Transport permease protein</fullName>
    </recommendedName>
</protein>
<comment type="subcellular location">
    <subcellularLocation>
        <location evidence="1">Cell inner membrane</location>
        <topology evidence="1">Multi-pass membrane protein</topology>
    </subcellularLocation>
    <subcellularLocation>
        <location evidence="9">Cell membrane</location>
        <topology evidence="9">Multi-pass membrane protein</topology>
    </subcellularLocation>
</comment>
<reference evidence="11 12" key="1">
    <citation type="submission" date="2016-06" db="EMBL/GenBank/DDBJ databases">
        <authorList>
            <person name="Kjaerup R.B."/>
            <person name="Dalgaard T.S."/>
            <person name="Juul-Madsen H.R."/>
        </authorList>
    </citation>
    <scope>NUCLEOTIDE SEQUENCE [LARGE SCALE GENOMIC DNA]</scope>
    <source>
        <strain evidence="11 12">DSM 43818</strain>
    </source>
</reference>
<keyword evidence="12" id="KW-1185">Reference proteome</keyword>
<gene>
    <name evidence="11" type="ORF">GA0070616_4508</name>
</gene>
<keyword evidence="8 9" id="KW-0472">Membrane</keyword>
<evidence type="ECO:0000256" key="7">
    <source>
        <dbReference type="ARBA" id="ARBA00022989"/>
    </source>
</evidence>
<proteinExistence type="inferred from homology"/>
<accession>A0A1C6SSX2</accession>
<evidence type="ECO:0000256" key="5">
    <source>
        <dbReference type="ARBA" id="ARBA00022519"/>
    </source>
</evidence>
<dbReference type="PROSITE" id="PS51012">
    <property type="entry name" value="ABC_TM2"/>
    <property type="match status" value="1"/>
</dbReference>
<feature type="transmembrane region" description="Helical" evidence="9">
    <location>
        <begin position="138"/>
        <end position="165"/>
    </location>
</feature>
<comment type="caution">
    <text evidence="9">Lacks conserved residue(s) required for the propagation of feature annotation.</text>
</comment>
<dbReference type="GO" id="GO:0015920">
    <property type="term" value="P:lipopolysaccharide transport"/>
    <property type="evidence" value="ECO:0007669"/>
    <property type="project" value="TreeGrafter"/>
</dbReference>
<feature type="transmembrane region" description="Helical" evidence="9">
    <location>
        <begin position="67"/>
        <end position="88"/>
    </location>
</feature>
<keyword evidence="7 9" id="KW-1133">Transmembrane helix</keyword>
<feature type="transmembrane region" description="Helical" evidence="9">
    <location>
        <begin position="207"/>
        <end position="228"/>
    </location>
</feature>
<dbReference type="AlphaFoldDB" id="A0A1C6SSX2"/>
<evidence type="ECO:0000313" key="11">
    <source>
        <dbReference type="EMBL" id="SCL32611.1"/>
    </source>
</evidence>
<keyword evidence="3 9" id="KW-0813">Transport</keyword>
<dbReference type="RefSeq" id="WP_091086549.1">
    <property type="nucleotide sequence ID" value="NZ_FMHT01000003.1"/>
</dbReference>
<organism evidence="11 12">
    <name type="scientific">Micromonospora nigra</name>
    <dbReference type="NCBI Taxonomy" id="145857"/>
    <lineage>
        <taxon>Bacteria</taxon>
        <taxon>Bacillati</taxon>
        <taxon>Actinomycetota</taxon>
        <taxon>Actinomycetes</taxon>
        <taxon>Micromonosporales</taxon>
        <taxon>Micromonosporaceae</taxon>
        <taxon>Micromonospora</taxon>
    </lineage>
</organism>
<evidence type="ECO:0000259" key="10">
    <source>
        <dbReference type="PROSITE" id="PS51012"/>
    </source>
</evidence>
<dbReference type="OrthoDB" id="4186295at2"/>
<dbReference type="EMBL" id="FMHT01000003">
    <property type="protein sequence ID" value="SCL32611.1"/>
    <property type="molecule type" value="Genomic_DNA"/>
</dbReference>
<evidence type="ECO:0000256" key="6">
    <source>
        <dbReference type="ARBA" id="ARBA00022692"/>
    </source>
</evidence>
<keyword evidence="4 9" id="KW-1003">Cell membrane</keyword>
<dbReference type="PANTHER" id="PTHR30413:SF8">
    <property type="entry name" value="TRANSPORT PERMEASE PROTEIN"/>
    <property type="match status" value="1"/>
</dbReference>
<evidence type="ECO:0000256" key="4">
    <source>
        <dbReference type="ARBA" id="ARBA00022475"/>
    </source>
</evidence>
<dbReference type="Pfam" id="PF01061">
    <property type="entry name" value="ABC2_membrane"/>
    <property type="match status" value="1"/>
</dbReference>
<dbReference type="STRING" id="145857.GA0070616_4508"/>
<dbReference type="Proteomes" id="UP000199699">
    <property type="component" value="Unassembled WGS sequence"/>
</dbReference>
<evidence type="ECO:0000256" key="3">
    <source>
        <dbReference type="ARBA" id="ARBA00022448"/>
    </source>
</evidence>
<name>A0A1C6SSX2_9ACTN</name>